<protein>
    <submittedName>
        <fullName evidence="2">CK5P1-like protein</fullName>
    </submittedName>
</protein>
<accession>A0ABY7EC47</accession>
<evidence type="ECO:0000313" key="3">
    <source>
        <dbReference type="Proteomes" id="UP001164746"/>
    </source>
</evidence>
<evidence type="ECO:0000259" key="1">
    <source>
        <dbReference type="PROSITE" id="PS51449"/>
    </source>
</evidence>
<dbReference type="InterPro" id="IPR038135">
    <property type="entry name" value="Methylthiotransferase_N_sf"/>
</dbReference>
<evidence type="ECO:0000313" key="2">
    <source>
        <dbReference type="EMBL" id="WAR07455.1"/>
    </source>
</evidence>
<gene>
    <name evidence="2" type="ORF">MAR_017413</name>
</gene>
<dbReference type="EMBL" id="CP111017">
    <property type="protein sequence ID" value="WAR07455.1"/>
    <property type="molecule type" value="Genomic_DNA"/>
</dbReference>
<dbReference type="Gene3D" id="3.40.50.12160">
    <property type="entry name" value="Methylthiotransferase, N-terminal domain"/>
    <property type="match status" value="1"/>
</dbReference>
<dbReference type="InterPro" id="IPR013848">
    <property type="entry name" value="Methylthiotransferase_N"/>
</dbReference>
<proteinExistence type="predicted"/>
<feature type="domain" description="MTTase N-terminal" evidence="1">
    <location>
        <begin position="97"/>
        <end position="138"/>
    </location>
</feature>
<name>A0ABY7EC47_MYAAR</name>
<dbReference type="PANTHER" id="PTHR43020">
    <property type="entry name" value="CDK5 REGULATORY SUBUNIT-ASSOCIATED PROTEIN 1"/>
    <property type="match status" value="1"/>
</dbReference>
<sequence length="138" mass="15432">MSELLVHKIVRQLFKLKSCPKLYSRLASSSVEKGRQLESLNTNGNNIHGSKKDISKGPSLEHFIANTVSPYVLDNKVKKDEAAVPFIKDDDLLGLGRKVYFDVYGCQMNVSDTEIAWAVLQDKGFVRTSDITQGLLLF</sequence>
<keyword evidence="3" id="KW-1185">Reference proteome</keyword>
<dbReference type="Pfam" id="PF00919">
    <property type="entry name" value="UPF0004"/>
    <property type="match status" value="1"/>
</dbReference>
<reference evidence="2" key="1">
    <citation type="submission" date="2022-11" db="EMBL/GenBank/DDBJ databases">
        <title>Centuries of genome instability and evolution in soft-shell clam transmissible cancer (bioRxiv).</title>
        <authorList>
            <person name="Hart S.F.M."/>
            <person name="Yonemitsu M.A."/>
            <person name="Giersch R.M."/>
            <person name="Beal B.F."/>
            <person name="Arriagada G."/>
            <person name="Davis B.W."/>
            <person name="Ostrander E.A."/>
            <person name="Goff S.P."/>
            <person name="Metzger M.J."/>
        </authorList>
    </citation>
    <scope>NUCLEOTIDE SEQUENCE</scope>
    <source>
        <strain evidence="2">MELC-2E11</strain>
        <tissue evidence="2">Siphon/mantle</tissue>
    </source>
</reference>
<dbReference type="PANTHER" id="PTHR43020:SF2">
    <property type="entry name" value="MITOCHONDRIAL TRNA METHYLTHIOTRANSFERASE CDK5RAP1"/>
    <property type="match status" value="1"/>
</dbReference>
<dbReference type="PROSITE" id="PS51449">
    <property type="entry name" value="MTTASE_N"/>
    <property type="match status" value="1"/>
</dbReference>
<organism evidence="2 3">
    <name type="scientific">Mya arenaria</name>
    <name type="common">Soft-shell clam</name>
    <dbReference type="NCBI Taxonomy" id="6604"/>
    <lineage>
        <taxon>Eukaryota</taxon>
        <taxon>Metazoa</taxon>
        <taxon>Spiralia</taxon>
        <taxon>Lophotrochozoa</taxon>
        <taxon>Mollusca</taxon>
        <taxon>Bivalvia</taxon>
        <taxon>Autobranchia</taxon>
        <taxon>Heteroconchia</taxon>
        <taxon>Euheterodonta</taxon>
        <taxon>Imparidentia</taxon>
        <taxon>Neoheterodontei</taxon>
        <taxon>Myida</taxon>
        <taxon>Myoidea</taxon>
        <taxon>Myidae</taxon>
        <taxon>Mya</taxon>
    </lineage>
</organism>
<dbReference type="Proteomes" id="UP001164746">
    <property type="component" value="Chromosome 6"/>
</dbReference>